<dbReference type="EMBL" id="QEXO01000003">
    <property type="protein sequence ID" value="PWE13708.1"/>
    <property type="molecule type" value="Genomic_DNA"/>
</dbReference>
<dbReference type="SUPFAM" id="SSF51556">
    <property type="entry name" value="Metallo-dependent hydrolases"/>
    <property type="match status" value="1"/>
</dbReference>
<dbReference type="InterPro" id="IPR050287">
    <property type="entry name" value="MTA/SAH_deaminase"/>
</dbReference>
<dbReference type="Pfam" id="PF01979">
    <property type="entry name" value="Amidohydro_1"/>
    <property type="match status" value="1"/>
</dbReference>
<dbReference type="Gene3D" id="2.30.40.10">
    <property type="entry name" value="Urease, subunit C, domain 1"/>
    <property type="match status" value="1"/>
</dbReference>
<comment type="similarity">
    <text evidence="1">Belongs to the metallo-dependent hydrolases superfamily. ATZ/TRZ family.</text>
</comment>
<evidence type="ECO:0000313" key="4">
    <source>
        <dbReference type="EMBL" id="PWE13708.1"/>
    </source>
</evidence>
<evidence type="ECO:0000259" key="3">
    <source>
        <dbReference type="Pfam" id="PF01979"/>
    </source>
</evidence>
<dbReference type="Proteomes" id="UP000245216">
    <property type="component" value="Unassembled WGS sequence"/>
</dbReference>
<dbReference type="SUPFAM" id="SSF51338">
    <property type="entry name" value="Composite domain of metallo-dependent hydrolases"/>
    <property type="match status" value="1"/>
</dbReference>
<comment type="caution">
    <text evidence="4">The sequence shown here is derived from an EMBL/GenBank/DDBJ whole genome shotgun (WGS) entry which is preliminary data.</text>
</comment>
<reference evidence="4 5" key="1">
    <citation type="submission" date="2018-05" db="EMBL/GenBank/DDBJ databases">
        <title>Genome Sequence of an Efficient Indole-Degrading Bacterium, Alcaligenes sp.YBY.</title>
        <authorList>
            <person name="Yang B."/>
        </authorList>
    </citation>
    <scope>NUCLEOTIDE SEQUENCE [LARGE SCALE GENOMIC DNA]</scope>
    <source>
        <strain evidence="4 5">YBY</strain>
    </source>
</reference>
<evidence type="ECO:0000256" key="1">
    <source>
        <dbReference type="ARBA" id="ARBA00006745"/>
    </source>
</evidence>
<sequence length="463" mass="50405">MTSQLCDIVIHAGKVVTMNDQNEVLENGVVAISGNRICAVGQAQDMQHWQGKKTIHAPMQALIPGLIDTHNHLFQLAGRGLGDGMALWQWLGEYMLPLAADIRPQEALAAVRLGALEAASSGVTTVLDNHYAPADPETTIAVAQALQHTGLRGIVARGMFGPFTPVARDNGLQDTLFRHSVKHELDTMQECLSNWQQGRVQIWPSPINIIYNDLDLVLGSAEMARKFDVRWQTHCSEAPVDPDIFQKAYGARPFRWLDEQGWLDERAGFAHAIWMDDDEIARAGRAGCSIAHNPMSNEYLASGPIRLKELLEAGVRIGLGADGAAGHQVDLFQIMRQAVYVQRLARLDPQASNAQDAFWLATRGGAEMLGIDAGQLSEGKLADMALVNLDQPHLSPCFDVVASLVYCASGRDITTTIVNGQIIYENGESQCVSKQEVVAKAREHCTALITRLGVLKPAGLMPA</sequence>
<dbReference type="InterPro" id="IPR006680">
    <property type="entry name" value="Amidohydro-rel"/>
</dbReference>
<reference evidence="4 5" key="2">
    <citation type="submission" date="2018-05" db="EMBL/GenBank/DDBJ databases">
        <authorList>
            <person name="Lanie J.A."/>
            <person name="Ng W.-L."/>
            <person name="Kazmierczak K.M."/>
            <person name="Andrzejewski T.M."/>
            <person name="Davidsen T.M."/>
            <person name="Wayne K.J."/>
            <person name="Tettelin H."/>
            <person name="Glass J.I."/>
            <person name="Rusch D."/>
            <person name="Podicherti R."/>
            <person name="Tsui H.-C.T."/>
            <person name="Winkler M.E."/>
        </authorList>
    </citation>
    <scope>NUCLEOTIDE SEQUENCE [LARGE SCALE GENOMIC DNA]</scope>
    <source>
        <strain evidence="4 5">YBY</strain>
    </source>
</reference>
<dbReference type="CDD" id="cd01298">
    <property type="entry name" value="ATZ_TRZ_like"/>
    <property type="match status" value="1"/>
</dbReference>
<accession>A0A2U2BI70</accession>
<evidence type="ECO:0000256" key="2">
    <source>
        <dbReference type="ARBA" id="ARBA00022801"/>
    </source>
</evidence>
<organism evidence="4 5">
    <name type="scientific">Alcaligenes faecalis</name>
    <dbReference type="NCBI Taxonomy" id="511"/>
    <lineage>
        <taxon>Bacteria</taxon>
        <taxon>Pseudomonadati</taxon>
        <taxon>Pseudomonadota</taxon>
        <taxon>Betaproteobacteria</taxon>
        <taxon>Burkholderiales</taxon>
        <taxon>Alcaligenaceae</taxon>
        <taxon>Alcaligenes</taxon>
    </lineage>
</organism>
<keyword evidence="2 4" id="KW-0378">Hydrolase</keyword>
<dbReference type="PANTHER" id="PTHR43794">
    <property type="entry name" value="AMINOHYDROLASE SSNA-RELATED"/>
    <property type="match status" value="1"/>
</dbReference>
<dbReference type="RefSeq" id="WP_086061552.1">
    <property type="nucleotide sequence ID" value="NZ_MSZP01000002.1"/>
</dbReference>
<protein>
    <submittedName>
        <fullName evidence="4">Amidohydrolase</fullName>
    </submittedName>
</protein>
<dbReference type="PANTHER" id="PTHR43794:SF11">
    <property type="entry name" value="AMIDOHYDROLASE-RELATED DOMAIN-CONTAINING PROTEIN"/>
    <property type="match status" value="1"/>
</dbReference>
<name>A0A2U2BI70_ALCFA</name>
<dbReference type="STRING" id="511.UZ73_13855"/>
<gene>
    <name evidence="4" type="ORF">DF183_11050</name>
</gene>
<proteinExistence type="inferred from homology"/>
<evidence type="ECO:0000313" key="5">
    <source>
        <dbReference type="Proteomes" id="UP000245216"/>
    </source>
</evidence>
<feature type="domain" description="Amidohydrolase-related" evidence="3">
    <location>
        <begin position="62"/>
        <end position="422"/>
    </location>
</feature>
<dbReference type="Gene3D" id="3.20.20.140">
    <property type="entry name" value="Metal-dependent hydrolases"/>
    <property type="match status" value="1"/>
</dbReference>
<dbReference type="InterPro" id="IPR011059">
    <property type="entry name" value="Metal-dep_hydrolase_composite"/>
</dbReference>
<dbReference type="InterPro" id="IPR032466">
    <property type="entry name" value="Metal_Hydrolase"/>
</dbReference>
<dbReference type="GO" id="GO:0016810">
    <property type="term" value="F:hydrolase activity, acting on carbon-nitrogen (but not peptide) bonds"/>
    <property type="evidence" value="ECO:0007669"/>
    <property type="project" value="InterPro"/>
</dbReference>
<dbReference type="AlphaFoldDB" id="A0A2U2BI70"/>